<reference evidence="1 2" key="1">
    <citation type="journal article" date="2020" name="Nature">
        <title>Six reference-quality genomes reveal evolution of bat adaptations.</title>
        <authorList>
            <person name="Jebb D."/>
            <person name="Huang Z."/>
            <person name="Pippel M."/>
            <person name="Hughes G.M."/>
            <person name="Lavrichenko K."/>
            <person name="Devanna P."/>
            <person name="Winkler S."/>
            <person name="Jermiin L.S."/>
            <person name="Skirmuntt E.C."/>
            <person name="Katzourakis A."/>
            <person name="Burkitt-Gray L."/>
            <person name="Ray D.A."/>
            <person name="Sullivan K.A.M."/>
            <person name="Roscito J.G."/>
            <person name="Kirilenko B.M."/>
            <person name="Davalos L.M."/>
            <person name="Corthals A.P."/>
            <person name="Power M.L."/>
            <person name="Jones G."/>
            <person name="Ransome R.D."/>
            <person name="Dechmann D.K.N."/>
            <person name="Locatelli A.G."/>
            <person name="Puechmaille S.J."/>
            <person name="Fedrigo O."/>
            <person name="Jarvis E.D."/>
            <person name="Hiller M."/>
            <person name="Vernes S.C."/>
            <person name="Myers E.W."/>
            <person name="Teeling E.C."/>
        </authorList>
    </citation>
    <scope>NUCLEOTIDE SEQUENCE [LARGE SCALE GENOMIC DNA]</scope>
    <source>
        <strain evidence="1">MMyoMyo1</strain>
        <tissue evidence="1">Flight muscle</tissue>
    </source>
</reference>
<keyword evidence="2" id="KW-1185">Reference proteome</keyword>
<gene>
    <name evidence="1" type="ORF">mMyoMyo1_010034</name>
</gene>
<accession>A0A7J7S1R5</accession>
<evidence type="ECO:0000313" key="1">
    <source>
        <dbReference type="EMBL" id="KAF6282386.1"/>
    </source>
</evidence>
<dbReference type="AlphaFoldDB" id="A0A7J7S1R5"/>
<protein>
    <submittedName>
        <fullName evidence="1">Uncharacterized protein</fullName>
    </submittedName>
</protein>
<evidence type="ECO:0000313" key="2">
    <source>
        <dbReference type="Proteomes" id="UP000527355"/>
    </source>
</evidence>
<name>A0A7J7S1R5_MYOMY</name>
<sequence>MPALLRVGKGFTRVWIPILASHRGPSRRLATTIRLCTRPNFLKRKYFFIDFREGEEEIETSMMRLNHCSAASCMPPTGDQACNLGMGPCPESNSGPFSPQADTLSTEPNRLEQPNLIIRIGLGSSSNFQQAGLLSTLVFCAGSSPSPSALRSLPVHHRVYDISFPCTCPFLPSLTHLFSLSSFPEQAARTESAFISHCQGLLPNL</sequence>
<organism evidence="1 2">
    <name type="scientific">Myotis myotis</name>
    <name type="common">Greater mouse-eared bat</name>
    <name type="synonym">Vespertilio myotis</name>
    <dbReference type="NCBI Taxonomy" id="51298"/>
    <lineage>
        <taxon>Eukaryota</taxon>
        <taxon>Metazoa</taxon>
        <taxon>Chordata</taxon>
        <taxon>Craniata</taxon>
        <taxon>Vertebrata</taxon>
        <taxon>Euteleostomi</taxon>
        <taxon>Mammalia</taxon>
        <taxon>Eutheria</taxon>
        <taxon>Laurasiatheria</taxon>
        <taxon>Chiroptera</taxon>
        <taxon>Yangochiroptera</taxon>
        <taxon>Vespertilionidae</taxon>
        <taxon>Myotis</taxon>
    </lineage>
</organism>
<dbReference type="Proteomes" id="UP000527355">
    <property type="component" value="Unassembled WGS sequence"/>
</dbReference>
<dbReference type="EMBL" id="JABWUV010000020">
    <property type="protein sequence ID" value="KAF6282386.1"/>
    <property type="molecule type" value="Genomic_DNA"/>
</dbReference>
<proteinExistence type="predicted"/>
<comment type="caution">
    <text evidence="1">The sequence shown here is derived from an EMBL/GenBank/DDBJ whole genome shotgun (WGS) entry which is preliminary data.</text>
</comment>